<sequence>MMDKYLCPCCSEPLLIHIIAHKKIGFCMNCHQEMPLIEQSRQMATVTEPVDVSTINTEQLSRDQVSRGTLQTTAAGIWILDRQTKTAFVNPKMAEILGYIPEEMIGKSLWKFMDERHPAFSAIAHQNHPGDREEKYNLSLRHRLGKSVWVTLSVRPLFDEENQFEGNLCIAIDTSSQKVMEDAIKKQSQREEAMERLTQVIRNSLNLERIFQMAVTELGKIFKVESVQIVQFIAQGKSWLNRAEYRQPTNSILAKIPSNSGKTYTKQVGSELRSVLRSLTLKVPNSQDEATIQDFLQSCPGGWLPIPLYSRSRLWGSLSLVMTDPGYQWQESDLKLIHGFANQLSIAIYQAELYHQLEESNRKLQQLDIIDSLTGLVSRHGFNDYLSRQWQRMMEEQAPLSLILSRVEDWEQYREQQGDNAADQCLRNVAKIIKHTVTHPHGLVARYQQAEFAVLLPSTNTRWAVRLVDTIQEQIGQLSQVSIYSQRLLSFGVASSTPAIGSQTQTLTMAAEQALNRGASRFCQCLLSQKD</sequence>
<dbReference type="InterPro" id="IPR013767">
    <property type="entry name" value="PAS_fold"/>
</dbReference>
<protein>
    <submittedName>
        <fullName evidence="4">Diguanylate cyclase</fullName>
    </submittedName>
</protein>
<dbReference type="SUPFAM" id="SSF55781">
    <property type="entry name" value="GAF domain-like"/>
    <property type="match status" value="1"/>
</dbReference>
<dbReference type="PROSITE" id="PS50113">
    <property type="entry name" value="PAC"/>
    <property type="match status" value="1"/>
</dbReference>
<dbReference type="Gene3D" id="3.30.450.40">
    <property type="match status" value="1"/>
</dbReference>
<dbReference type="InterPro" id="IPR000014">
    <property type="entry name" value="PAS"/>
</dbReference>
<dbReference type="NCBIfam" id="TIGR00229">
    <property type="entry name" value="sensory_box"/>
    <property type="match status" value="1"/>
</dbReference>
<dbReference type="InterPro" id="IPR003018">
    <property type="entry name" value="GAF"/>
</dbReference>
<proteinExistence type="evidence at transcript level"/>
<dbReference type="InterPro" id="IPR052155">
    <property type="entry name" value="Biofilm_reg_signaling"/>
</dbReference>
<dbReference type="InterPro" id="IPR035965">
    <property type="entry name" value="PAS-like_dom_sf"/>
</dbReference>
<dbReference type="PANTHER" id="PTHR44757:SF2">
    <property type="entry name" value="BIOFILM ARCHITECTURE MAINTENANCE PROTEIN MBAA"/>
    <property type="match status" value="1"/>
</dbReference>
<dbReference type="Pfam" id="PF00989">
    <property type="entry name" value="PAS"/>
    <property type="match status" value="1"/>
</dbReference>
<dbReference type="SUPFAM" id="SSF55073">
    <property type="entry name" value="Nucleotide cyclase"/>
    <property type="match status" value="1"/>
</dbReference>
<evidence type="ECO:0000313" key="4">
    <source>
        <dbReference type="EMBL" id="SMN23021.1"/>
    </source>
</evidence>
<name>A0A4D8UXP2_9CYAN</name>
<dbReference type="NCBIfam" id="TIGR00254">
    <property type="entry name" value="GGDEF"/>
    <property type="match status" value="1"/>
</dbReference>
<organism evidence="4">
    <name type="scientific">Arthrospira sp. SRM16</name>
    <dbReference type="NCBI Taxonomy" id="1929211"/>
    <lineage>
        <taxon>Bacteria</taxon>
        <taxon>Bacillati</taxon>
        <taxon>Cyanobacteriota</taxon>
        <taxon>Cyanophyceae</taxon>
        <taxon>Oscillatoriophycideae</taxon>
        <taxon>Oscillatoriales</taxon>
        <taxon>Microcoleaceae</taxon>
        <taxon>Arthrospira</taxon>
    </lineage>
</organism>
<dbReference type="PROSITE" id="PS50112">
    <property type="entry name" value="PAS"/>
    <property type="match status" value="1"/>
</dbReference>
<dbReference type="CDD" id="cd01949">
    <property type="entry name" value="GGDEF"/>
    <property type="match status" value="1"/>
</dbReference>
<dbReference type="InterPro" id="IPR000700">
    <property type="entry name" value="PAS-assoc_C"/>
</dbReference>
<dbReference type="SUPFAM" id="SSF55785">
    <property type="entry name" value="PYP-like sensor domain (PAS domain)"/>
    <property type="match status" value="1"/>
</dbReference>
<feature type="domain" description="PAC" evidence="2">
    <location>
        <begin position="134"/>
        <end position="186"/>
    </location>
</feature>
<dbReference type="EMBL" id="LT844550">
    <property type="protein sequence ID" value="SMN23021.1"/>
    <property type="molecule type" value="mRNA"/>
</dbReference>
<dbReference type="InterPro" id="IPR043128">
    <property type="entry name" value="Rev_trsase/Diguanyl_cyclase"/>
</dbReference>
<evidence type="ECO:0000259" key="3">
    <source>
        <dbReference type="PROSITE" id="PS50887"/>
    </source>
</evidence>
<accession>A0A4D8UXP2</accession>
<dbReference type="SMART" id="SM00091">
    <property type="entry name" value="PAS"/>
    <property type="match status" value="1"/>
</dbReference>
<dbReference type="Gene3D" id="3.30.70.270">
    <property type="match status" value="1"/>
</dbReference>
<dbReference type="Pfam" id="PF00990">
    <property type="entry name" value="GGDEF"/>
    <property type="match status" value="1"/>
</dbReference>
<dbReference type="PROSITE" id="PS50887">
    <property type="entry name" value="GGDEF"/>
    <property type="match status" value="1"/>
</dbReference>
<dbReference type="PANTHER" id="PTHR44757">
    <property type="entry name" value="DIGUANYLATE CYCLASE DGCP"/>
    <property type="match status" value="1"/>
</dbReference>
<reference evidence="4" key="1">
    <citation type="submission" date="2017-04" db="EMBL/GenBank/DDBJ databases">
        <authorList>
            <person name="Kumaresan V."/>
        </authorList>
    </citation>
    <scope>NUCLEOTIDE SEQUENCE</scope>
    <source>
        <strain evidence="4">SRM16</strain>
    </source>
</reference>
<evidence type="ECO:0000259" key="2">
    <source>
        <dbReference type="PROSITE" id="PS50113"/>
    </source>
</evidence>
<feature type="domain" description="PAS" evidence="1">
    <location>
        <begin position="62"/>
        <end position="118"/>
    </location>
</feature>
<reference evidence="4" key="2">
    <citation type="submission" date="2019-04" db="EMBL/GenBank/DDBJ databases">
        <title>Arthrospira Metabolic genes.</title>
        <authorList>
            <person name="Venkatesh K."/>
            <person name="Anbazahan S."/>
            <person name="Faizal N."/>
            <person name="Arockiaraj J."/>
        </authorList>
    </citation>
    <scope>NUCLEOTIDE SEQUENCE</scope>
    <source>
        <strain evidence="4">SRM16</strain>
    </source>
</reference>
<evidence type="ECO:0000259" key="1">
    <source>
        <dbReference type="PROSITE" id="PS50112"/>
    </source>
</evidence>
<dbReference type="CDD" id="cd00130">
    <property type="entry name" value="PAS"/>
    <property type="match status" value="1"/>
</dbReference>
<dbReference type="InterPro" id="IPR000160">
    <property type="entry name" value="GGDEF_dom"/>
</dbReference>
<dbReference type="AlphaFoldDB" id="A0A4D8UXP2"/>
<dbReference type="GO" id="GO:0006355">
    <property type="term" value="P:regulation of DNA-templated transcription"/>
    <property type="evidence" value="ECO:0007669"/>
    <property type="project" value="InterPro"/>
</dbReference>
<dbReference type="Gene3D" id="3.30.450.20">
    <property type="entry name" value="PAS domain"/>
    <property type="match status" value="1"/>
</dbReference>
<feature type="domain" description="GGDEF" evidence="3">
    <location>
        <begin position="398"/>
        <end position="531"/>
    </location>
</feature>
<dbReference type="SMART" id="SM00267">
    <property type="entry name" value="GGDEF"/>
    <property type="match status" value="1"/>
</dbReference>
<dbReference type="InterPro" id="IPR029016">
    <property type="entry name" value="GAF-like_dom_sf"/>
</dbReference>
<dbReference type="SMART" id="SM00065">
    <property type="entry name" value="GAF"/>
    <property type="match status" value="1"/>
</dbReference>
<dbReference type="InterPro" id="IPR029787">
    <property type="entry name" value="Nucleotide_cyclase"/>
</dbReference>
<gene>
    <name evidence="4" type="primary">A-dgc</name>
</gene>
<dbReference type="Pfam" id="PF01590">
    <property type="entry name" value="GAF"/>
    <property type="match status" value="1"/>
</dbReference>